<reference evidence="1 2" key="1">
    <citation type="submission" date="2019-08" db="EMBL/GenBank/DDBJ databases">
        <authorList>
            <person name="Alioto T."/>
            <person name="Alioto T."/>
            <person name="Gomez Garrido J."/>
        </authorList>
    </citation>
    <scope>NUCLEOTIDE SEQUENCE [LARGE SCALE GENOMIC DNA]</scope>
</reference>
<accession>A0A5E4LZ76</accession>
<protein>
    <submittedName>
        <fullName evidence="1">Uncharacterized protein</fullName>
    </submittedName>
</protein>
<dbReference type="AlphaFoldDB" id="A0A5E4LZ76"/>
<name>A0A5E4LZ76_9HEMI</name>
<evidence type="ECO:0000313" key="1">
    <source>
        <dbReference type="EMBL" id="VVC24224.1"/>
    </source>
</evidence>
<proteinExistence type="predicted"/>
<dbReference type="EMBL" id="CABPRJ010000001">
    <property type="protein sequence ID" value="VVC24224.1"/>
    <property type="molecule type" value="Genomic_DNA"/>
</dbReference>
<keyword evidence="2" id="KW-1185">Reference proteome</keyword>
<dbReference type="Proteomes" id="UP000325440">
    <property type="component" value="Unassembled WGS sequence"/>
</dbReference>
<sequence>MLNYIIRPNGIRRGLDNYNNNIVIITVIRDTDTDFLTNYSSEKREQRATISGGYRGTYTTTCSQRTGRPRIVYQDSQQIKDLFKSTSAKKFCRTTLGILNKFCVGCHIPNVHGDEEMEKEEDFKRGGWIENDMRTASKCEEEDRIEWKLKK</sequence>
<gene>
    <name evidence="1" type="ORF">CINCED_3A010217</name>
</gene>
<organism evidence="1 2">
    <name type="scientific">Cinara cedri</name>
    <dbReference type="NCBI Taxonomy" id="506608"/>
    <lineage>
        <taxon>Eukaryota</taxon>
        <taxon>Metazoa</taxon>
        <taxon>Ecdysozoa</taxon>
        <taxon>Arthropoda</taxon>
        <taxon>Hexapoda</taxon>
        <taxon>Insecta</taxon>
        <taxon>Pterygota</taxon>
        <taxon>Neoptera</taxon>
        <taxon>Paraneoptera</taxon>
        <taxon>Hemiptera</taxon>
        <taxon>Sternorrhyncha</taxon>
        <taxon>Aphidomorpha</taxon>
        <taxon>Aphidoidea</taxon>
        <taxon>Aphididae</taxon>
        <taxon>Lachninae</taxon>
        <taxon>Cinara</taxon>
    </lineage>
</organism>
<evidence type="ECO:0000313" key="2">
    <source>
        <dbReference type="Proteomes" id="UP000325440"/>
    </source>
</evidence>